<organism evidence="7 8">
    <name type="scientific">Colletotrichum cuscutae</name>
    <dbReference type="NCBI Taxonomy" id="1209917"/>
    <lineage>
        <taxon>Eukaryota</taxon>
        <taxon>Fungi</taxon>
        <taxon>Dikarya</taxon>
        <taxon>Ascomycota</taxon>
        <taxon>Pezizomycotina</taxon>
        <taxon>Sordariomycetes</taxon>
        <taxon>Hypocreomycetidae</taxon>
        <taxon>Glomerellales</taxon>
        <taxon>Glomerellaceae</taxon>
        <taxon>Colletotrichum</taxon>
        <taxon>Colletotrichum acutatum species complex</taxon>
    </lineage>
</organism>
<evidence type="ECO:0000256" key="3">
    <source>
        <dbReference type="ARBA" id="ARBA00012744"/>
    </source>
</evidence>
<keyword evidence="5" id="KW-0326">Glycosidase</keyword>
<gene>
    <name evidence="7" type="ORF">CCUS01_05351</name>
</gene>
<dbReference type="EC" id="3.2.1.21" evidence="3"/>
<comment type="catalytic activity">
    <reaction evidence="1">
        <text>Hydrolysis of terminal, non-reducing beta-D-glucosyl residues with release of beta-D-glucose.</text>
        <dbReference type="EC" id="3.2.1.21"/>
    </reaction>
</comment>
<dbReference type="EMBL" id="MPDP01000157">
    <property type="protein sequence ID" value="KAK1474726.1"/>
    <property type="molecule type" value="Genomic_DNA"/>
</dbReference>
<proteinExistence type="inferred from homology"/>
<sequence length="194" mass="21527">MVKSATSFVVLALWQFIRISCATAASNGSAYLDSTRSPAERADDLLRLMSWEEKIGQLGVFPEADGAFPVAYDYFPSDDQGGFGTATQYDWHLPELTRYAPLRFGFGLSYTTFNISSVSLQCHSVGNNSTVSQCDKDSQVTVSATVKNTGSRDGQEVVQLYYRPEYSQIEFPVMKLIRFGIRKPRSQHHGDQAG</sequence>
<evidence type="ECO:0000256" key="1">
    <source>
        <dbReference type="ARBA" id="ARBA00000448"/>
    </source>
</evidence>
<keyword evidence="4" id="KW-0378">Hydrolase</keyword>
<keyword evidence="8" id="KW-1185">Reference proteome</keyword>
<evidence type="ECO:0000256" key="6">
    <source>
        <dbReference type="SAM" id="SignalP"/>
    </source>
</evidence>
<dbReference type="PANTHER" id="PTHR42715:SF10">
    <property type="entry name" value="BETA-GLUCOSIDASE"/>
    <property type="match status" value="1"/>
</dbReference>
<evidence type="ECO:0000313" key="8">
    <source>
        <dbReference type="Proteomes" id="UP001239213"/>
    </source>
</evidence>
<evidence type="ECO:0000256" key="2">
    <source>
        <dbReference type="ARBA" id="ARBA00005336"/>
    </source>
</evidence>
<comment type="caution">
    <text evidence="7">The sequence shown here is derived from an EMBL/GenBank/DDBJ whole genome shotgun (WGS) entry which is preliminary data.</text>
</comment>
<dbReference type="GO" id="GO:0008422">
    <property type="term" value="F:beta-glucosidase activity"/>
    <property type="evidence" value="ECO:0007669"/>
    <property type="project" value="UniProtKB-EC"/>
</dbReference>
<dbReference type="InterPro" id="IPR050288">
    <property type="entry name" value="Cellulose_deg_GH3"/>
</dbReference>
<evidence type="ECO:0000256" key="5">
    <source>
        <dbReference type="ARBA" id="ARBA00023295"/>
    </source>
</evidence>
<dbReference type="InterPro" id="IPR013783">
    <property type="entry name" value="Ig-like_fold"/>
</dbReference>
<evidence type="ECO:0000313" key="7">
    <source>
        <dbReference type="EMBL" id="KAK1474726.1"/>
    </source>
</evidence>
<dbReference type="GO" id="GO:0009251">
    <property type="term" value="P:glucan catabolic process"/>
    <property type="evidence" value="ECO:0007669"/>
    <property type="project" value="TreeGrafter"/>
</dbReference>
<comment type="similarity">
    <text evidence="2">Belongs to the glycosyl hydrolase 3 family.</text>
</comment>
<dbReference type="AlphaFoldDB" id="A0AAI9VAW4"/>
<dbReference type="Proteomes" id="UP001239213">
    <property type="component" value="Unassembled WGS sequence"/>
</dbReference>
<dbReference type="PANTHER" id="PTHR42715">
    <property type="entry name" value="BETA-GLUCOSIDASE"/>
    <property type="match status" value="1"/>
</dbReference>
<feature type="chain" id="PRO_5042550040" description="beta-glucosidase" evidence="6">
    <location>
        <begin position="25"/>
        <end position="194"/>
    </location>
</feature>
<accession>A0AAI9VAW4</accession>
<dbReference type="Gene3D" id="2.60.40.10">
    <property type="entry name" value="Immunoglobulins"/>
    <property type="match status" value="1"/>
</dbReference>
<keyword evidence="6" id="KW-0732">Signal</keyword>
<reference evidence="7" key="1">
    <citation type="submission" date="2016-11" db="EMBL/GenBank/DDBJ databases">
        <title>The genome sequence of Colletotrichum cuscutae.</title>
        <authorList>
            <person name="Baroncelli R."/>
        </authorList>
    </citation>
    <scope>NUCLEOTIDE SEQUENCE</scope>
    <source>
        <strain evidence="7">IMI 304802</strain>
    </source>
</reference>
<evidence type="ECO:0000256" key="4">
    <source>
        <dbReference type="ARBA" id="ARBA00022801"/>
    </source>
</evidence>
<protein>
    <recommendedName>
        <fullName evidence="3">beta-glucosidase</fullName>
        <ecNumber evidence="3">3.2.1.21</ecNumber>
    </recommendedName>
</protein>
<name>A0AAI9VAW4_9PEZI</name>
<feature type="signal peptide" evidence="6">
    <location>
        <begin position="1"/>
        <end position="24"/>
    </location>
</feature>